<dbReference type="GO" id="GO:0005385">
    <property type="term" value="F:zinc ion transmembrane transporter activity"/>
    <property type="evidence" value="ECO:0007669"/>
    <property type="project" value="TreeGrafter"/>
</dbReference>
<comment type="similarity">
    <text evidence="2">Belongs to the cation diffusion facilitator (CDF) transporter (TC 2.A.4) family. SLC30A subfamily.</text>
</comment>
<dbReference type="Proteomes" id="UP000310458">
    <property type="component" value="Unassembled WGS sequence"/>
</dbReference>
<organism evidence="11 12">
    <name type="scientific">Nesterenkonia salmonea</name>
    <dbReference type="NCBI Taxonomy" id="1804987"/>
    <lineage>
        <taxon>Bacteria</taxon>
        <taxon>Bacillati</taxon>
        <taxon>Actinomycetota</taxon>
        <taxon>Actinomycetes</taxon>
        <taxon>Micrococcales</taxon>
        <taxon>Micrococcaceae</taxon>
        <taxon>Nesterenkonia</taxon>
    </lineage>
</organism>
<keyword evidence="5 8" id="KW-1133">Transmembrane helix</keyword>
<dbReference type="GO" id="GO:0005886">
    <property type="term" value="C:plasma membrane"/>
    <property type="evidence" value="ECO:0007669"/>
    <property type="project" value="TreeGrafter"/>
</dbReference>
<dbReference type="InterPro" id="IPR002524">
    <property type="entry name" value="Cation_efflux"/>
</dbReference>
<dbReference type="Pfam" id="PF16916">
    <property type="entry name" value="ZT_dimer"/>
    <property type="match status" value="1"/>
</dbReference>
<keyword evidence="7 8" id="KW-0472">Membrane</keyword>
<evidence type="ECO:0000313" key="12">
    <source>
        <dbReference type="Proteomes" id="UP000310458"/>
    </source>
</evidence>
<accession>A0A5R9BHY2</accession>
<feature type="domain" description="Cation efflux protein cytoplasmic" evidence="10">
    <location>
        <begin position="220"/>
        <end position="265"/>
    </location>
</feature>
<evidence type="ECO:0000313" key="11">
    <source>
        <dbReference type="EMBL" id="TLQ00286.1"/>
    </source>
</evidence>
<evidence type="ECO:0000256" key="5">
    <source>
        <dbReference type="ARBA" id="ARBA00022989"/>
    </source>
</evidence>
<sequence length="319" mass="33766">MGFGHSHSGSRATAGTHGTGQRRRLVIACVITLSIVAVQGIGAWLTGSLALLTDAVHSLADSIGLVMAVIAASLMYRGVSGTRTWGYRRVEIIAAAAQAGLLAGIGTYAAVEGISRLYEPQEVLHVELLLFGAAGLFGNIISLLVLAPRRTENLNLRAAFLEVSADALGSLGVMVAAVVIWLTSWHQADAVVALLIAAMIVPRAILLLRETGRVLLEFTPRGLDLVEVRRHIMAVDHVQDVHDLHASTVATGLPVVSAHVVVDESCFTSGCAPDKLAELSTCLSDHFTVSITHSTFQLETAERASNERLTPGGQPCTRF</sequence>
<dbReference type="AlphaFoldDB" id="A0A5R9BHY2"/>
<keyword evidence="6" id="KW-0406">Ion transport</keyword>
<evidence type="ECO:0000256" key="8">
    <source>
        <dbReference type="SAM" id="Phobius"/>
    </source>
</evidence>
<dbReference type="PANTHER" id="PTHR11562:SF17">
    <property type="entry name" value="RE54080P-RELATED"/>
    <property type="match status" value="1"/>
</dbReference>
<evidence type="ECO:0000256" key="4">
    <source>
        <dbReference type="ARBA" id="ARBA00022692"/>
    </source>
</evidence>
<evidence type="ECO:0000259" key="10">
    <source>
        <dbReference type="Pfam" id="PF16916"/>
    </source>
</evidence>
<feature type="transmembrane region" description="Helical" evidence="8">
    <location>
        <begin position="159"/>
        <end position="184"/>
    </location>
</feature>
<feature type="domain" description="Cation efflux protein transmembrane" evidence="9">
    <location>
        <begin position="25"/>
        <end position="216"/>
    </location>
</feature>
<comment type="caution">
    <text evidence="11">The sequence shown here is derived from an EMBL/GenBank/DDBJ whole genome shotgun (WGS) entry which is preliminary data.</text>
</comment>
<evidence type="ECO:0000259" key="9">
    <source>
        <dbReference type="Pfam" id="PF01545"/>
    </source>
</evidence>
<keyword evidence="4 8" id="KW-0812">Transmembrane</keyword>
<feature type="transmembrane region" description="Helical" evidence="8">
    <location>
        <begin position="123"/>
        <end position="147"/>
    </location>
</feature>
<dbReference type="SUPFAM" id="SSF161111">
    <property type="entry name" value="Cation efflux protein transmembrane domain-like"/>
    <property type="match status" value="1"/>
</dbReference>
<dbReference type="Pfam" id="PF01545">
    <property type="entry name" value="Cation_efflux"/>
    <property type="match status" value="1"/>
</dbReference>
<feature type="transmembrane region" description="Helical" evidence="8">
    <location>
        <begin position="190"/>
        <end position="208"/>
    </location>
</feature>
<dbReference type="OrthoDB" id="9809646at2"/>
<dbReference type="InterPro" id="IPR027469">
    <property type="entry name" value="Cation_efflux_TMD_sf"/>
</dbReference>
<dbReference type="SUPFAM" id="SSF160240">
    <property type="entry name" value="Cation efflux protein cytoplasmic domain-like"/>
    <property type="match status" value="1"/>
</dbReference>
<name>A0A5R9BHY2_9MICC</name>
<evidence type="ECO:0000256" key="3">
    <source>
        <dbReference type="ARBA" id="ARBA00022448"/>
    </source>
</evidence>
<keyword evidence="12" id="KW-1185">Reference proteome</keyword>
<evidence type="ECO:0000256" key="7">
    <source>
        <dbReference type="ARBA" id="ARBA00023136"/>
    </source>
</evidence>
<dbReference type="RefSeq" id="WP_138251787.1">
    <property type="nucleotide sequence ID" value="NZ_VAVZ01000003.1"/>
</dbReference>
<dbReference type="InterPro" id="IPR036837">
    <property type="entry name" value="Cation_efflux_CTD_sf"/>
</dbReference>
<reference evidence="11 12" key="1">
    <citation type="submission" date="2019-05" db="EMBL/GenBank/DDBJ databases">
        <title>Nesterenkonia sp. GY074 isolated from the Southern Atlantic Ocean.</title>
        <authorList>
            <person name="Zhang G."/>
        </authorList>
    </citation>
    <scope>NUCLEOTIDE SEQUENCE [LARGE SCALE GENOMIC DNA]</scope>
    <source>
        <strain evidence="11 12">GY074</strain>
    </source>
</reference>
<evidence type="ECO:0000256" key="2">
    <source>
        <dbReference type="ARBA" id="ARBA00008873"/>
    </source>
</evidence>
<feature type="transmembrane region" description="Helical" evidence="8">
    <location>
        <begin position="59"/>
        <end position="78"/>
    </location>
</feature>
<dbReference type="PANTHER" id="PTHR11562">
    <property type="entry name" value="CATION EFFLUX PROTEIN/ ZINC TRANSPORTER"/>
    <property type="match status" value="1"/>
</dbReference>
<dbReference type="Gene3D" id="1.20.1510.10">
    <property type="entry name" value="Cation efflux protein transmembrane domain"/>
    <property type="match status" value="1"/>
</dbReference>
<dbReference type="InterPro" id="IPR027470">
    <property type="entry name" value="Cation_efflux_CTD"/>
</dbReference>
<protein>
    <submittedName>
        <fullName evidence="11">Cation transporter</fullName>
    </submittedName>
</protein>
<feature type="transmembrane region" description="Helical" evidence="8">
    <location>
        <begin position="90"/>
        <end position="111"/>
    </location>
</feature>
<feature type="transmembrane region" description="Helical" evidence="8">
    <location>
        <begin position="25"/>
        <end position="47"/>
    </location>
</feature>
<gene>
    <name evidence="11" type="ORF">FEF26_01595</name>
</gene>
<keyword evidence="3" id="KW-0813">Transport</keyword>
<evidence type="ECO:0000256" key="1">
    <source>
        <dbReference type="ARBA" id="ARBA00004141"/>
    </source>
</evidence>
<evidence type="ECO:0000256" key="6">
    <source>
        <dbReference type="ARBA" id="ARBA00023065"/>
    </source>
</evidence>
<dbReference type="EMBL" id="VAVZ01000003">
    <property type="protein sequence ID" value="TLQ00286.1"/>
    <property type="molecule type" value="Genomic_DNA"/>
</dbReference>
<dbReference type="InterPro" id="IPR050681">
    <property type="entry name" value="CDF/SLC30A"/>
</dbReference>
<proteinExistence type="inferred from homology"/>
<dbReference type="NCBIfam" id="TIGR01297">
    <property type="entry name" value="CDF"/>
    <property type="match status" value="1"/>
</dbReference>
<comment type="subcellular location">
    <subcellularLocation>
        <location evidence="1">Membrane</location>
        <topology evidence="1">Multi-pass membrane protein</topology>
    </subcellularLocation>
</comment>
<dbReference type="InterPro" id="IPR058533">
    <property type="entry name" value="Cation_efflux_TM"/>
</dbReference>